<feature type="region of interest" description="Disordered" evidence="1">
    <location>
        <begin position="44"/>
        <end position="67"/>
    </location>
</feature>
<sequence>MNDVRKDGEDIIEFMNLDLDVYFVQKEKEIEKLREKVDKKINKTQVESHEVKNESNEMKNEPKRYPKRKLTGLLGTKKIGIINERLSIKESHRALKHFFNTHVIKEKNKREFLYIRKAESRFFTSDVSEFPIDNQTLRNMILYLNQQVTFGYYQDLLSRLSESSGGDDNEE</sequence>
<reference evidence="2" key="1">
    <citation type="journal article" date="2015" name="Nature">
        <title>Complex archaea that bridge the gap between prokaryotes and eukaryotes.</title>
        <authorList>
            <person name="Spang A."/>
            <person name="Saw J.H."/>
            <person name="Jorgensen S.L."/>
            <person name="Zaremba-Niedzwiedzka K."/>
            <person name="Martijn J."/>
            <person name="Lind A.E."/>
            <person name="van Eijk R."/>
            <person name="Schleper C."/>
            <person name="Guy L."/>
            <person name="Ettema T.J."/>
        </authorList>
    </citation>
    <scope>NUCLEOTIDE SEQUENCE</scope>
</reference>
<proteinExistence type="predicted"/>
<comment type="caution">
    <text evidence="2">The sequence shown here is derived from an EMBL/GenBank/DDBJ whole genome shotgun (WGS) entry which is preliminary data.</text>
</comment>
<name>A0A0F9Q775_9ZZZZ</name>
<dbReference type="AlphaFoldDB" id="A0A0F9Q775"/>
<protein>
    <submittedName>
        <fullName evidence="2">Uncharacterized protein</fullName>
    </submittedName>
</protein>
<evidence type="ECO:0000256" key="1">
    <source>
        <dbReference type="SAM" id="MobiDB-lite"/>
    </source>
</evidence>
<accession>A0A0F9Q775</accession>
<organism evidence="2">
    <name type="scientific">marine sediment metagenome</name>
    <dbReference type="NCBI Taxonomy" id="412755"/>
    <lineage>
        <taxon>unclassified sequences</taxon>
        <taxon>metagenomes</taxon>
        <taxon>ecological metagenomes</taxon>
    </lineage>
</organism>
<evidence type="ECO:0000313" key="2">
    <source>
        <dbReference type="EMBL" id="KKN32832.1"/>
    </source>
</evidence>
<dbReference type="EMBL" id="LAZR01002226">
    <property type="protein sequence ID" value="KKN32832.1"/>
    <property type="molecule type" value="Genomic_DNA"/>
</dbReference>
<gene>
    <name evidence="2" type="ORF">LCGC14_0809840</name>
</gene>
<feature type="compositionally biased region" description="Basic and acidic residues" evidence="1">
    <location>
        <begin position="44"/>
        <end position="64"/>
    </location>
</feature>